<evidence type="ECO:0000256" key="11">
    <source>
        <dbReference type="ARBA" id="ARBA00025614"/>
    </source>
</evidence>
<sequence length="164" mass="18864">MKVDSMFNEGFWVLASFIIFIGAIFKPVKAIVLKTLDERTDKIIHDLNEAAKIKENALSMLQAIKIEHDNIKQNAKDILDKAHLEAKSILEESKKQAEKITRKRLELTMQRISQQEQQIIRDIKTEAVDSALAIVQQMLIEDLDKNIKLDLIDDSIKSLKKFVH</sequence>
<reference evidence="16 17" key="1">
    <citation type="submission" date="2014-11" db="EMBL/GenBank/DDBJ databases">
        <title>A Rickettsiales Symbiont of Amoebae With Ancient Features.</title>
        <authorList>
            <person name="Schulz F."/>
            <person name="Martijn J."/>
            <person name="Wascher F."/>
            <person name="Kostanjsek R."/>
            <person name="Ettema T.J."/>
            <person name="Horn M."/>
        </authorList>
    </citation>
    <scope>NUCLEOTIDE SEQUENCE [LARGE SCALE GENOMIC DNA]</scope>
    <source>
        <strain evidence="16 17">UWC36</strain>
    </source>
</reference>
<dbReference type="GO" id="GO:0012505">
    <property type="term" value="C:endomembrane system"/>
    <property type="evidence" value="ECO:0007669"/>
    <property type="project" value="UniProtKB-SubCell"/>
</dbReference>
<dbReference type="GO" id="GO:0045259">
    <property type="term" value="C:proton-transporting ATP synthase complex"/>
    <property type="evidence" value="ECO:0007669"/>
    <property type="project" value="UniProtKB-KW"/>
</dbReference>
<evidence type="ECO:0000256" key="3">
    <source>
        <dbReference type="ARBA" id="ARBA00022547"/>
    </source>
</evidence>
<evidence type="ECO:0000256" key="10">
    <source>
        <dbReference type="ARBA" id="ARBA00025198"/>
    </source>
</evidence>
<keyword evidence="17" id="KW-1185">Reference proteome</keyword>
<evidence type="ECO:0000256" key="14">
    <source>
        <dbReference type="RuleBase" id="RU003848"/>
    </source>
</evidence>
<evidence type="ECO:0000256" key="2">
    <source>
        <dbReference type="ARBA" id="ARBA00022448"/>
    </source>
</evidence>
<keyword evidence="8 13" id="KW-0472">Membrane</keyword>
<keyword evidence="15" id="KW-0175">Coiled coil</keyword>
<evidence type="ECO:0000256" key="5">
    <source>
        <dbReference type="ARBA" id="ARBA00022781"/>
    </source>
</evidence>
<evidence type="ECO:0000256" key="9">
    <source>
        <dbReference type="ARBA" id="ARBA00023310"/>
    </source>
</evidence>
<proteinExistence type="inferred from homology"/>
<protein>
    <recommendedName>
        <fullName evidence="13">ATP synthase subunit b</fullName>
    </recommendedName>
    <alternativeName>
        <fullName evidence="13">ATP synthase F(0) sector subunit b</fullName>
    </alternativeName>
    <alternativeName>
        <fullName evidence="13">ATPase subunit I</fullName>
    </alternativeName>
    <alternativeName>
        <fullName evidence="13">F-type ATPase subunit b</fullName>
        <shortName evidence="13">F-ATPase subunit b</shortName>
    </alternativeName>
</protein>
<dbReference type="Pfam" id="PF00430">
    <property type="entry name" value="ATP-synt_B"/>
    <property type="match status" value="1"/>
</dbReference>
<evidence type="ECO:0000256" key="13">
    <source>
        <dbReference type="HAMAP-Rule" id="MF_01398"/>
    </source>
</evidence>
<keyword evidence="7 13" id="KW-0406">Ion transport</keyword>
<dbReference type="GO" id="GO:0046933">
    <property type="term" value="F:proton-transporting ATP synthase activity, rotational mechanism"/>
    <property type="evidence" value="ECO:0007669"/>
    <property type="project" value="UniProtKB-UniRule"/>
</dbReference>
<dbReference type="Proteomes" id="UP000031258">
    <property type="component" value="Unassembled WGS sequence"/>
</dbReference>
<organism evidence="16 17">
    <name type="scientific">Candidatus Jidaibacter acanthamoebae</name>
    <dbReference type="NCBI Taxonomy" id="86105"/>
    <lineage>
        <taxon>Bacteria</taxon>
        <taxon>Pseudomonadati</taxon>
        <taxon>Pseudomonadota</taxon>
        <taxon>Alphaproteobacteria</taxon>
        <taxon>Rickettsiales</taxon>
        <taxon>Candidatus Midichloriaceae</taxon>
        <taxon>Candidatus Jidaibacter</taxon>
    </lineage>
</organism>
<comment type="subcellular location">
    <subcellularLocation>
        <location evidence="13">Cell membrane</location>
        <topology evidence="13">Single-pass membrane protein</topology>
    </subcellularLocation>
    <subcellularLocation>
        <location evidence="12">Endomembrane system</location>
        <topology evidence="12">Single-pass membrane protein</topology>
    </subcellularLocation>
</comment>
<dbReference type="PANTHER" id="PTHR33445">
    <property type="entry name" value="ATP SYNTHASE SUBUNIT B', CHLOROPLASTIC"/>
    <property type="match status" value="1"/>
</dbReference>
<comment type="caution">
    <text evidence="16">The sequence shown here is derived from an EMBL/GenBank/DDBJ whole genome shotgun (WGS) entry which is preliminary data.</text>
</comment>
<evidence type="ECO:0000256" key="7">
    <source>
        <dbReference type="ARBA" id="ARBA00023065"/>
    </source>
</evidence>
<keyword evidence="2 13" id="KW-0813">Transport</keyword>
<evidence type="ECO:0000256" key="12">
    <source>
        <dbReference type="ARBA" id="ARBA00037847"/>
    </source>
</evidence>
<evidence type="ECO:0000256" key="15">
    <source>
        <dbReference type="SAM" id="Coils"/>
    </source>
</evidence>
<dbReference type="GO" id="GO:0005886">
    <property type="term" value="C:plasma membrane"/>
    <property type="evidence" value="ECO:0007669"/>
    <property type="project" value="UniProtKB-SubCell"/>
</dbReference>
<keyword evidence="3 13" id="KW-0138">CF(0)</keyword>
<name>A0A0C1QX47_9RICK</name>
<evidence type="ECO:0000313" key="16">
    <source>
        <dbReference type="EMBL" id="KIE04580.1"/>
    </source>
</evidence>
<dbReference type="AlphaFoldDB" id="A0A0C1QX47"/>
<dbReference type="InterPro" id="IPR050059">
    <property type="entry name" value="ATP_synthase_B_chain"/>
</dbReference>
<feature type="coiled-coil region" evidence="15">
    <location>
        <begin position="61"/>
        <end position="110"/>
    </location>
</feature>
<comment type="function">
    <text evidence="10 13">F(1)F(0) ATP synthase produces ATP from ADP in the presence of a proton or sodium gradient. F-type ATPases consist of two structural domains, F(1) containing the extramembraneous catalytic core and F(0) containing the membrane proton channel, linked together by a central stalk and a peripheral stalk. During catalysis, ATP synthesis in the catalytic domain of F(1) is coupled via a rotary mechanism of the central stalk subunits to proton translocation.</text>
</comment>
<evidence type="ECO:0000256" key="4">
    <source>
        <dbReference type="ARBA" id="ARBA00022692"/>
    </source>
</evidence>
<comment type="function">
    <text evidence="11">Component of the F(0) channel, it forms part of the peripheral stalk, linking F(1) to F(0). The b'-subunit is a diverged and duplicated form of b found in plants and photosynthetic bacteria.</text>
</comment>
<gene>
    <name evidence="13" type="primary">atpF</name>
    <name evidence="16" type="ORF">NF27_HJ00330</name>
</gene>
<dbReference type="PANTHER" id="PTHR33445:SF1">
    <property type="entry name" value="ATP SYNTHASE SUBUNIT B"/>
    <property type="match status" value="1"/>
</dbReference>
<dbReference type="GO" id="GO:0046961">
    <property type="term" value="F:proton-transporting ATPase activity, rotational mechanism"/>
    <property type="evidence" value="ECO:0007669"/>
    <property type="project" value="TreeGrafter"/>
</dbReference>
<evidence type="ECO:0000256" key="6">
    <source>
        <dbReference type="ARBA" id="ARBA00022989"/>
    </source>
</evidence>
<dbReference type="STRING" id="86105.NF27_HJ00330"/>
<evidence type="ECO:0000313" key="17">
    <source>
        <dbReference type="Proteomes" id="UP000031258"/>
    </source>
</evidence>
<evidence type="ECO:0000256" key="1">
    <source>
        <dbReference type="ARBA" id="ARBA00005513"/>
    </source>
</evidence>
<comment type="subunit">
    <text evidence="13">F-type ATPases have 2 components, F(1) - the catalytic core - and F(0) - the membrane proton channel. F(1) has five subunits: alpha(3), beta(3), gamma(1), delta(1), epsilon(1). F(0) has three main subunits: a(1), b(2) and c(10-14). The alpha and beta chains form an alternating ring which encloses part of the gamma chain. F(1) is attached to F(0) by a central stalk formed by the gamma and epsilon chains, while a peripheral stalk is formed by the delta and b chains.</text>
</comment>
<keyword evidence="6 13" id="KW-1133">Transmembrane helix</keyword>
<dbReference type="EMBL" id="JSWE01000180">
    <property type="protein sequence ID" value="KIE04580.1"/>
    <property type="molecule type" value="Genomic_DNA"/>
</dbReference>
<dbReference type="CDD" id="cd06503">
    <property type="entry name" value="ATP-synt_Fo_b"/>
    <property type="match status" value="1"/>
</dbReference>
<keyword evidence="13" id="KW-1003">Cell membrane</keyword>
<evidence type="ECO:0000256" key="8">
    <source>
        <dbReference type="ARBA" id="ARBA00023136"/>
    </source>
</evidence>
<keyword evidence="9 13" id="KW-0066">ATP synthesis</keyword>
<dbReference type="InterPro" id="IPR002146">
    <property type="entry name" value="ATP_synth_b/b'su_bac/chlpt"/>
</dbReference>
<dbReference type="HAMAP" id="MF_01398">
    <property type="entry name" value="ATP_synth_b_bprime"/>
    <property type="match status" value="1"/>
</dbReference>
<keyword evidence="4 13" id="KW-0812">Transmembrane</keyword>
<keyword evidence="5 13" id="KW-0375">Hydrogen ion transport</keyword>
<comment type="similarity">
    <text evidence="1 13 14">Belongs to the ATPase B chain family.</text>
</comment>
<accession>A0A0C1QX47</accession>